<reference evidence="1" key="1">
    <citation type="submission" date="2014-11" db="EMBL/GenBank/DDBJ databases">
        <authorList>
            <person name="Amaro Gonzalez C."/>
        </authorList>
    </citation>
    <scope>NUCLEOTIDE SEQUENCE</scope>
</reference>
<accession>A0A0E9TAQ5</accession>
<organism evidence="1">
    <name type="scientific">Anguilla anguilla</name>
    <name type="common">European freshwater eel</name>
    <name type="synonym">Muraena anguilla</name>
    <dbReference type="NCBI Taxonomy" id="7936"/>
    <lineage>
        <taxon>Eukaryota</taxon>
        <taxon>Metazoa</taxon>
        <taxon>Chordata</taxon>
        <taxon>Craniata</taxon>
        <taxon>Vertebrata</taxon>
        <taxon>Euteleostomi</taxon>
        <taxon>Actinopterygii</taxon>
        <taxon>Neopterygii</taxon>
        <taxon>Teleostei</taxon>
        <taxon>Anguilliformes</taxon>
        <taxon>Anguillidae</taxon>
        <taxon>Anguilla</taxon>
    </lineage>
</organism>
<dbReference type="EMBL" id="GBXM01058592">
    <property type="protein sequence ID" value="JAH49985.1"/>
    <property type="molecule type" value="Transcribed_RNA"/>
</dbReference>
<dbReference type="AlphaFoldDB" id="A0A0E9TAQ5"/>
<protein>
    <submittedName>
        <fullName evidence="1">Uncharacterized protein</fullName>
    </submittedName>
</protein>
<reference evidence="1" key="2">
    <citation type="journal article" date="2015" name="Fish Shellfish Immunol.">
        <title>Early steps in the European eel (Anguilla anguilla)-Vibrio vulnificus interaction in the gills: Role of the RtxA13 toxin.</title>
        <authorList>
            <person name="Callol A."/>
            <person name="Pajuelo D."/>
            <person name="Ebbesson L."/>
            <person name="Teles M."/>
            <person name="MacKenzie S."/>
            <person name="Amaro C."/>
        </authorList>
    </citation>
    <scope>NUCLEOTIDE SEQUENCE</scope>
</reference>
<proteinExistence type="predicted"/>
<evidence type="ECO:0000313" key="1">
    <source>
        <dbReference type="EMBL" id="JAH49985.1"/>
    </source>
</evidence>
<name>A0A0E9TAQ5_ANGAN</name>
<sequence>MLDGTWLVGYTAQNTAGRERLLGKKCWSFYLTFVYRIYDVSFTVQLKRSCEVAHLLFVI</sequence>